<organism evidence="1 2">
    <name type="scientific">Roseateles aquatilis</name>
    <dbReference type="NCBI Taxonomy" id="431061"/>
    <lineage>
        <taxon>Bacteria</taxon>
        <taxon>Pseudomonadati</taxon>
        <taxon>Pseudomonadota</taxon>
        <taxon>Betaproteobacteria</taxon>
        <taxon>Burkholderiales</taxon>
        <taxon>Sphaerotilaceae</taxon>
        <taxon>Roseateles</taxon>
    </lineage>
</organism>
<keyword evidence="2" id="KW-1185">Reference proteome</keyword>
<reference evidence="1 2" key="1">
    <citation type="journal article" date="2008" name="Int. J. Syst. Evol. Microbiol.">
        <title>Description of Roseateles aquatilis sp. nov. and Roseateles terrae sp. nov., in the class Betaproteobacteria, and emended description of the genus Roseateles.</title>
        <authorList>
            <person name="Gomila M."/>
            <person name="Bowien B."/>
            <person name="Falsen E."/>
            <person name="Moore E.R."/>
            <person name="Lalucat J."/>
        </authorList>
    </citation>
    <scope>NUCLEOTIDE SEQUENCE [LARGE SCALE GENOMIC DNA]</scope>
    <source>
        <strain evidence="1 2">CCUG 48205</strain>
    </source>
</reference>
<evidence type="ECO:0000313" key="1">
    <source>
        <dbReference type="EMBL" id="OWQ91164.1"/>
    </source>
</evidence>
<dbReference type="AlphaFoldDB" id="A0A246JET2"/>
<proteinExistence type="predicted"/>
<accession>A0A246JET2</accession>
<dbReference type="EMBL" id="NIOF01000003">
    <property type="protein sequence ID" value="OWQ91164.1"/>
    <property type="molecule type" value="Genomic_DNA"/>
</dbReference>
<gene>
    <name evidence="1" type="ORF">CDN99_08215</name>
</gene>
<protein>
    <submittedName>
        <fullName evidence="1">Uncharacterized protein</fullName>
    </submittedName>
</protein>
<evidence type="ECO:0000313" key="2">
    <source>
        <dbReference type="Proteomes" id="UP000197468"/>
    </source>
</evidence>
<name>A0A246JET2_9BURK</name>
<comment type="caution">
    <text evidence="1">The sequence shown here is derived from an EMBL/GenBank/DDBJ whole genome shotgun (WGS) entry which is preliminary data.</text>
</comment>
<dbReference type="Proteomes" id="UP000197468">
    <property type="component" value="Unassembled WGS sequence"/>
</dbReference>
<sequence length="75" mass="8093">MLTLGSGDPTRAIGSTPRAQAFQSIRYPILPIVDRRQSDAPDCPAVLARRARRCRFIADQWSAAGKQSADSVPGP</sequence>